<organism evidence="7 8">
    <name type="scientific">Hibiscus syriacus</name>
    <name type="common">Rose of Sharon</name>
    <dbReference type="NCBI Taxonomy" id="106335"/>
    <lineage>
        <taxon>Eukaryota</taxon>
        <taxon>Viridiplantae</taxon>
        <taxon>Streptophyta</taxon>
        <taxon>Embryophyta</taxon>
        <taxon>Tracheophyta</taxon>
        <taxon>Spermatophyta</taxon>
        <taxon>Magnoliopsida</taxon>
        <taxon>eudicotyledons</taxon>
        <taxon>Gunneridae</taxon>
        <taxon>Pentapetalae</taxon>
        <taxon>rosids</taxon>
        <taxon>malvids</taxon>
        <taxon>Malvales</taxon>
        <taxon>Malvaceae</taxon>
        <taxon>Malvoideae</taxon>
        <taxon>Hibiscus</taxon>
    </lineage>
</organism>
<dbReference type="PANTHER" id="PTHR33785">
    <property type="entry name" value="OS06G0550800 PROTEIN"/>
    <property type="match status" value="1"/>
</dbReference>
<dbReference type="AlphaFoldDB" id="A0A6A2YNZ6"/>
<dbReference type="PROSITE" id="PS51044">
    <property type="entry name" value="ZF_SP_RING"/>
    <property type="match status" value="1"/>
</dbReference>
<dbReference type="GO" id="GO:0008270">
    <property type="term" value="F:zinc ion binding"/>
    <property type="evidence" value="ECO:0007669"/>
    <property type="project" value="UniProtKB-KW"/>
</dbReference>
<accession>A0A6A2YNZ6</accession>
<dbReference type="Gene3D" id="3.30.40.10">
    <property type="entry name" value="Zinc/RING finger domain, C3HC4 (zinc finger)"/>
    <property type="match status" value="1"/>
</dbReference>
<proteinExistence type="predicted"/>
<protein>
    <submittedName>
        <fullName evidence="7">Homeobox-leucine zipper protein ATHB-52-like</fullName>
    </submittedName>
</protein>
<keyword evidence="2 4" id="KW-0863">Zinc-finger</keyword>
<reference evidence="7" key="1">
    <citation type="submission" date="2019-09" db="EMBL/GenBank/DDBJ databases">
        <title>Draft genome information of white flower Hibiscus syriacus.</title>
        <authorList>
            <person name="Kim Y.-M."/>
        </authorList>
    </citation>
    <scope>NUCLEOTIDE SEQUENCE [LARGE SCALE GENOMIC DNA]</scope>
    <source>
        <strain evidence="7">YM2019G1</strain>
    </source>
</reference>
<dbReference type="CDD" id="cd16651">
    <property type="entry name" value="SPL-RING_NSE2"/>
    <property type="match status" value="1"/>
</dbReference>
<keyword evidence="8" id="KW-1185">Reference proteome</keyword>
<dbReference type="GO" id="GO:0016925">
    <property type="term" value="P:protein sumoylation"/>
    <property type="evidence" value="ECO:0007669"/>
    <property type="project" value="UniProtKB-ARBA"/>
</dbReference>
<evidence type="ECO:0000259" key="6">
    <source>
        <dbReference type="PROSITE" id="PS51044"/>
    </source>
</evidence>
<feature type="domain" description="SP-RING-type" evidence="6">
    <location>
        <begin position="143"/>
        <end position="231"/>
    </location>
</feature>
<feature type="region of interest" description="Disordered" evidence="5">
    <location>
        <begin position="303"/>
        <end position="324"/>
    </location>
</feature>
<evidence type="ECO:0000256" key="1">
    <source>
        <dbReference type="ARBA" id="ARBA00022723"/>
    </source>
</evidence>
<evidence type="ECO:0000256" key="5">
    <source>
        <dbReference type="SAM" id="MobiDB-lite"/>
    </source>
</evidence>
<dbReference type="Pfam" id="PF11789">
    <property type="entry name" value="zf-Nse"/>
    <property type="match status" value="1"/>
</dbReference>
<name>A0A6A2YNZ6_HIBSY</name>
<dbReference type="InterPro" id="IPR004181">
    <property type="entry name" value="Znf_MIZ"/>
</dbReference>
<evidence type="ECO:0000256" key="4">
    <source>
        <dbReference type="PROSITE-ProRule" id="PRU00452"/>
    </source>
</evidence>
<sequence>MASSSEPPSDDPYEKVRRAAANLYADTQAFVAEIRKTLNVIKDIAVDMERENQSDVVKKIETAFATMVETREICLHRSSAFRSIGEAYQPGVESTDFEKSIDTALEKIEASSSSCPQNHPLMLQFQQAVWNVHHAGQPMPGEEQEDIVMTSMENNIKNLKCPITGKHITELTDPVRSLDCKHIYDRNAILNFIESNHGNVKCPESACPKMLQAKGVFAMMEKVEALDLLEESWFFENLFDRRRMLRCYSDPLLHRISTRMFWLKIHVIKRQWETNELTQDNDNDLRMSKLIRQAIANSPDILPPRHSHSKAMNLQRSSRPPRNQDVEAINNANEASVTRGLHFNPNRMLRKSHSDLAFQELQGFKDLGFTFDDGDLSPDVVNILPGLQGTKIDELEQGKVRKPYLSEAWLVQGPAPPLPACVTKNSAEDMKAQIRFWARAVATNVRQEC</sequence>
<dbReference type="GO" id="GO:0003677">
    <property type="term" value="F:DNA binding"/>
    <property type="evidence" value="ECO:0007669"/>
    <property type="project" value="UniProtKB-KW"/>
</dbReference>
<dbReference type="SUPFAM" id="SSF57850">
    <property type="entry name" value="RING/U-box"/>
    <property type="match status" value="1"/>
</dbReference>
<evidence type="ECO:0000256" key="3">
    <source>
        <dbReference type="ARBA" id="ARBA00022833"/>
    </source>
</evidence>
<dbReference type="PANTHER" id="PTHR33785:SF5">
    <property type="entry name" value="SERINE_ARGININE REPETITIVE MATRIX PROTEIN"/>
    <property type="match status" value="1"/>
</dbReference>
<keyword evidence="1" id="KW-0479">Metal-binding</keyword>
<evidence type="ECO:0000256" key="2">
    <source>
        <dbReference type="ARBA" id="ARBA00022771"/>
    </source>
</evidence>
<comment type="caution">
    <text evidence="7">The sequence shown here is derived from an EMBL/GenBank/DDBJ whole genome shotgun (WGS) entry which is preliminary data.</text>
</comment>
<gene>
    <name evidence="7" type="ORF">F3Y22_tig00111342pilonHSYRG00136</name>
</gene>
<feature type="compositionally biased region" description="Polar residues" evidence="5">
    <location>
        <begin position="310"/>
        <end position="321"/>
    </location>
</feature>
<evidence type="ECO:0000313" key="7">
    <source>
        <dbReference type="EMBL" id="KAE8681090.1"/>
    </source>
</evidence>
<evidence type="ECO:0000313" key="8">
    <source>
        <dbReference type="Proteomes" id="UP000436088"/>
    </source>
</evidence>
<keyword evidence="3" id="KW-0862">Zinc</keyword>
<dbReference type="Proteomes" id="UP000436088">
    <property type="component" value="Unassembled WGS sequence"/>
</dbReference>
<dbReference type="InterPro" id="IPR013083">
    <property type="entry name" value="Znf_RING/FYVE/PHD"/>
</dbReference>
<dbReference type="EMBL" id="VEPZ02001315">
    <property type="protein sequence ID" value="KAE8681090.1"/>
    <property type="molecule type" value="Genomic_DNA"/>
</dbReference>